<keyword evidence="4" id="KW-0804">Transcription</keyword>
<accession>A0A7W7W640</accession>
<dbReference type="Proteomes" id="UP000523007">
    <property type="component" value="Unassembled WGS sequence"/>
</dbReference>
<dbReference type="GO" id="GO:0006355">
    <property type="term" value="P:regulation of DNA-templated transcription"/>
    <property type="evidence" value="ECO:0007669"/>
    <property type="project" value="InterPro"/>
</dbReference>
<evidence type="ECO:0000259" key="6">
    <source>
        <dbReference type="PROSITE" id="PS50943"/>
    </source>
</evidence>
<dbReference type="Gene3D" id="3.40.50.300">
    <property type="entry name" value="P-loop containing nucleotide triphosphate hydrolases"/>
    <property type="match status" value="1"/>
</dbReference>
<dbReference type="InterPro" id="IPR011990">
    <property type="entry name" value="TPR-like_helical_dom_sf"/>
</dbReference>
<feature type="domain" description="OmpR/PhoB-type" evidence="7">
    <location>
        <begin position="72"/>
        <end position="179"/>
    </location>
</feature>
<dbReference type="InterPro" id="IPR001867">
    <property type="entry name" value="OmpR/PhoB-type_DNA-bd"/>
</dbReference>
<dbReference type="SUPFAM" id="SSF48452">
    <property type="entry name" value="TPR-like"/>
    <property type="match status" value="1"/>
</dbReference>
<dbReference type="SUPFAM" id="SSF52540">
    <property type="entry name" value="P-loop containing nucleoside triphosphate hydrolases"/>
    <property type="match status" value="1"/>
</dbReference>
<feature type="DNA-binding region" description="OmpR/PhoB-type" evidence="5">
    <location>
        <begin position="72"/>
        <end position="179"/>
    </location>
</feature>
<evidence type="ECO:0000256" key="5">
    <source>
        <dbReference type="PROSITE-ProRule" id="PRU01091"/>
    </source>
</evidence>
<keyword evidence="3 5" id="KW-0238">DNA-binding</keyword>
<evidence type="ECO:0000256" key="1">
    <source>
        <dbReference type="ARBA" id="ARBA00005820"/>
    </source>
</evidence>
<keyword evidence="9" id="KW-1185">Reference proteome</keyword>
<dbReference type="CDD" id="cd00093">
    <property type="entry name" value="HTH_XRE"/>
    <property type="match status" value="1"/>
</dbReference>
<dbReference type="Gene3D" id="1.10.260.40">
    <property type="entry name" value="lambda repressor-like DNA-binding domains"/>
    <property type="match status" value="1"/>
</dbReference>
<dbReference type="PANTHER" id="PTHR35807">
    <property type="entry name" value="TRANSCRIPTIONAL REGULATOR REDD-RELATED"/>
    <property type="match status" value="1"/>
</dbReference>
<dbReference type="PROSITE" id="PS50943">
    <property type="entry name" value="HTH_CROC1"/>
    <property type="match status" value="1"/>
</dbReference>
<dbReference type="Gene3D" id="1.25.40.10">
    <property type="entry name" value="Tetratricopeptide repeat domain"/>
    <property type="match status" value="1"/>
</dbReference>
<dbReference type="SUPFAM" id="SSF46894">
    <property type="entry name" value="C-terminal effector domain of the bipartite response regulators"/>
    <property type="match status" value="1"/>
</dbReference>
<dbReference type="InterPro" id="IPR036388">
    <property type="entry name" value="WH-like_DNA-bd_sf"/>
</dbReference>
<proteinExistence type="inferred from homology"/>
<dbReference type="RefSeq" id="WP_184582588.1">
    <property type="nucleotide sequence ID" value="NZ_JACHJT010000001.1"/>
</dbReference>
<dbReference type="SMART" id="SM00862">
    <property type="entry name" value="Trans_reg_C"/>
    <property type="match status" value="1"/>
</dbReference>
<dbReference type="SMART" id="SM01043">
    <property type="entry name" value="BTAD"/>
    <property type="match status" value="1"/>
</dbReference>
<evidence type="ECO:0000313" key="9">
    <source>
        <dbReference type="Proteomes" id="UP000523007"/>
    </source>
</evidence>
<evidence type="ECO:0000256" key="2">
    <source>
        <dbReference type="ARBA" id="ARBA00023015"/>
    </source>
</evidence>
<dbReference type="CDD" id="cd15831">
    <property type="entry name" value="BTAD"/>
    <property type="match status" value="1"/>
</dbReference>
<name>A0A7W7W640_9ACTN</name>
<gene>
    <name evidence="8" type="ORF">F4561_005305</name>
</gene>
<dbReference type="InterPro" id="IPR051677">
    <property type="entry name" value="AfsR-DnrI-RedD_regulator"/>
</dbReference>
<dbReference type="SMART" id="SM00530">
    <property type="entry name" value="HTH_XRE"/>
    <property type="match status" value="1"/>
</dbReference>
<dbReference type="InterPro" id="IPR001387">
    <property type="entry name" value="Cro/C1-type_HTH"/>
</dbReference>
<dbReference type="InterPro" id="IPR016032">
    <property type="entry name" value="Sig_transdc_resp-reg_C-effctor"/>
</dbReference>
<dbReference type="Gene3D" id="1.10.10.10">
    <property type="entry name" value="Winged helix-like DNA-binding domain superfamily/Winged helix DNA-binding domain"/>
    <property type="match status" value="1"/>
</dbReference>
<reference evidence="8 9" key="1">
    <citation type="submission" date="2020-08" db="EMBL/GenBank/DDBJ databases">
        <title>Sequencing the genomes of 1000 actinobacteria strains.</title>
        <authorList>
            <person name="Klenk H.-P."/>
        </authorList>
    </citation>
    <scope>NUCLEOTIDE SEQUENCE [LARGE SCALE GENOMIC DNA]</scope>
    <source>
        <strain evidence="8 9">DSM 102030</strain>
    </source>
</reference>
<dbReference type="SUPFAM" id="SSF47413">
    <property type="entry name" value="lambda repressor-like DNA-binding domains"/>
    <property type="match status" value="1"/>
</dbReference>
<organism evidence="8 9">
    <name type="scientific">Lipingzhangella halophila</name>
    <dbReference type="NCBI Taxonomy" id="1783352"/>
    <lineage>
        <taxon>Bacteria</taxon>
        <taxon>Bacillati</taxon>
        <taxon>Actinomycetota</taxon>
        <taxon>Actinomycetes</taxon>
        <taxon>Streptosporangiales</taxon>
        <taxon>Nocardiopsidaceae</taxon>
        <taxon>Lipingzhangella</taxon>
    </lineage>
</organism>
<sequence length="701" mass="74738">MDASAGLASLVRVFRQRAGLTQHDLAGLAGLSVAALRDVEQGRVSRPRASTLRRLVEALDLARTEADELVRAGSRDAGGAPSVRVGVLGPLLVTVDGVPVDPGSEAQRTLLGLLTLSPNAVVGHDSLVEAAWGTRPPSSARGSLRSRMSRMRRRLRPARAEAGDSQVLAASAGGYYLMVTGDQLDLLEFRHVVARARQEREAGELTDACALFGQAAELWRGEPLADVAALRTHPGVVALSRERQAVVVEYADVAAGLGRHEEVLPHLRQVAGSDPLHEAAHAALMIALAGCGQHDAAGEVFHRLRRRLVEELGTDPGPELVGAYQRVLQHDIAREPVPVNARHQLPPGTTDFVGRSAELRTLHESLVRGTSSATAVPICAIQGTAGVGKTQLAIRFAHQLLGTGEYAEQQLWVDLRGRSEEPSADPAVVLASFLGMLGVPPDQVPAGVEERAVLFRDRLHGRKALVLLDNAESEEQIAPLLPASPTSLVLVTSRRALALDGAFTLALDVFSLAEGWELLAAMLGPERLAGAPAAAEWAVELCGRLPLAVAAAARHLQALPGRDVSELPGRLISARDQFGADIPLTRAVRTVFAQSYRALNADARRLFRLLALHPGPKFTVECAAVLADLSPAHVQPLLDQLVDEHLAVAVARNRYQLRGLLAAFSRCLTERVDSELTRNAAAARLRPAADPRRERSGAGRG</sequence>
<feature type="domain" description="HTH cro/C1-type" evidence="6">
    <location>
        <begin position="11"/>
        <end position="69"/>
    </location>
</feature>
<keyword evidence="2" id="KW-0805">Transcription regulation</keyword>
<dbReference type="GO" id="GO:0043531">
    <property type="term" value="F:ADP binding"/>
    <property type="evidence" value="ECO:0007669"/>
    <property type="project" value="InterPro"/>
</dbReference>
<evidence type="ECO:0000256" key="4">
    <source>
        <dbReference type="ARBA" id="ARBA00023163"/>
    </source>
</evidence>
<dbReference type="PROSITE" id="PS51755">
    <property type="entry name" value="OMPR_PHOB"/>
    <property type="match status" value="1"/>
</dbReference>
<evidence type="ECO:0000256" key="3">
    <source>
        <dbReference type="ARBA" id="ARBA00023125"/>
    </source>
</evidence>
<dbReference type="AlphaFoldDB" id="A0A7W7W640"/>
<dbReference type="InterPro" id="IPR027417">
    <property type="entry name" value="P-loop_NTPase"/>
</dbReference>
<comment type="caution">
    <text evidence="8">The sequence shown here is derived from an EMBL/GenBank/DDBJ whole genome shotgun (WGS) entry which is preliminary data.</text>
</comment>
<dbReference type="GO" id="GO:0003677">
    <property type="term" value="F:DNA binding"/>
    <property type="evidence" value="ECO:0007669"/>
    <property type="project" value="UniProtKB-UniRule"/>
</dbReference>
<dbReference type="InterPro" id="IPR005158">
    <property type="entry name" value="BTAD"/>
</dbReference>
<dbReference type="GO" id="GO:0000160">
    <property type="term" value="P:phosphorelay signal transduction system"/>
    <property type="evidence" value="ECO:0007669"/>
    <property type="project" value="InterPro"/>
</dbReference>
<evidence type="ECO:0000259" key="7">
    <source>
        <dbReference type="PROSITE" id="PS51755"/>
    </source>
</evidence>
<evidence type="ECO:0000313" key="8">
    <source>
        <dbReference type="EMBL" id="MBB4934485.1"/>
    </source>
</evidence>
<protein>
    <submittedName>
        <fullName evidence="8">DNA-binding SARP family transcriptional activator/DNA-binding XRE family transcriptional regulator</fullName>
    </submittedName>
</protein>
<dbReference type="Pfam" id="PF03704">
    <property type="entry name" value="BTAD"/>
    <property type="match status" value="1"/>
</dbReference>
<dbReference type="PANTHER" id="PTHR35807:SF1">
    <property type="entry name" value="TRANSCRIPTIONAL REGULATOR REDD"/>
    <property type="match status" value="1"/>
</dbReference>
<dbReference type="InterPro" id="IPR010982">
    <property type="entry name" value="Lambda_DNA-bd_dom_sf"/>
</dbReference>
<dbReference type="Pfam" id="PF13560">
    <property type="entry name" value="HTH_31"/>
    <property type="match status" value="1"/>
</dbReference>
<comment type="similarity">
    <text evidence="1">Belongs to the AfsR/DnrI/RedD regulatory family.</text>
</comment>
<dbReference type="PRINTS" id="PR00364">
    <property type="entry name" value="DISEASERSIST"/>
</dbReference>
<dbReference type="EMBL" id="JACHJT010000001">
    <property type="protein sequence ID" value="MBB4934485.1"/>
    <property type="molecule type" value="Genomic_DNA"/>
</dbReference>